<dbReference type="OrthoDB" id="1696305at2759"/>
<dbReference type="Proteomes" id="UP000886885">
    <property type="component" value="Chromosome 3D"/>
</dbReference>
<organism evidence="1 2">
    <name type="scientific">Populus tomentosa</name>
    <name type="common">Chinese white poplar</name>
    <dbReference type="NCBI Taxonomy" id="118781"/>
    <lineage>
        <taxon>Eukaryota</taxon>
        <taxon>Viridiplantae</taxon>
        <taxon>Streptophyta</taxon>
        <taxon>Embryophyta</taxon>
        <taxon>Tracheophyta</taxon>
        <taxon>Spermatophyta</taxon>
        <taxon>Magnoliopsida</taxon>
        <taxon>eudicotyledons</taxon>
        <taxon>Gunneridae</taxon>
        <taxon>Pentapetalae</taxon>
        <taxon>rosids</taxon>
        <taxon>fabids</taxon>
        <taxon>Malpighiales</taxon>
        <taxon>Salicaceae</taxon>
        <taxon>Saliceae</taxon>
        <taxon>Populus</taxon>
    </lineage>
</organism>
<protein>
    <submittedName>
        <fullName evidence="1">Uncharacterized protein</fullName>
    </submittedName>
</protein>
<dbReference type="AlphaFoldDB" id="A0A8X8A2G5"/>
<dbReference type="EMBL" id="JAAWWB010000006">
    <property type="protein sequence ID" value="KAG6781783.1"/>
    <property type="molecule type" value="Genomic_DNA"/>
</dbReference>
<gene>
    <name evidence="1" type="ORF">POTOM_014698</name>
</gene>
<comment type="caution">
    <text evidence="1">The sequence shown here is derived from an EMBL/GenBank/DDBJ whole genome shotgun (WGS) entry which is preliminary data.</text>
</comment>
<evidence type="ECO:0000313" key="2">
    <source>
        <dbReference type="Proteomes" id="UP000886885"/>
    </source>
</evidence>
<sequence length="148" mass="16336">MEHFTAGKEGKSGNVARIVLVVTRIDLLPSSLSPRGFEQRVSRGARQGGAMKKMRCARMQGRVDCRMQWRSVLVEMRGRPRIDSSYVDAAAAASLGIGLVKGEAILGVRTYEGVGVVCVMLCFLTERRFLKSQDLQCKNCLKGRLSML</sequence>
<keyword evidence="2" id="KW-1185">Reference proteome</keyword>
<reference evidence="1" key="1">
    <citation type="journal article" date="2020" name="bioRxiv">
        <title>Hybrid origin of Populus tomentosa Carr. identified through genome sequencing and phylogenomic analysis.</title>
        <authorList>
            <person name="An X."/>
            <person name="Gao K."/>
            <person name="Chen Z."/>
            <person name="Li J."/>
            <person name="Yang X."/>
            <person name="Yang X."/>
            <person name="Zhou J."/>
            <person name="Guo T."/>
            <person name="Zhao T."/>
            <person name="Huang S."/>
            <person name="Miao D."/>
            <person name="Khan W.U."/>
            <person name="Rao P."/>
            <person name="Ye M."/>
            <person name="Lei B."/>
            <person name="Liao W."/>
            <person name="Wang J."/>
            <person name="Ji L."/>
            <person name="Li Y."/>
            <person name="Guo B."/>
            <person name="Mustafa N.S."/>
            <person name="Li S."/>
            <person name="Yun Q."/>
            <person name="Keller S.R."/>
            <person name="Mao J."/>
            <person name="Zhang R."/>
            <person name="Strauss S.H."/>
        </authorList>
    </citation>
    <scope>NUCLEOTIDE SEQUENCE</scope>
    <source>
        <strain evidence="1">GM15</strain>
        <tissue evidence="1">Leaf</tissue>
    </source>
</reference>
<proteinExistence type="predicted"/>
<name>A0A8X8A2G5_POPTO</name>
<evidence type="ECO:0000313" key="1">
    <source>
        <dbReference type="EMBL" id="KAG6781783.1"/>
    </source>
</evidence>
<accession>A0A8X8A2G5</accession>